<name>A0A8S0Y780_9GAMM</name>
<evidence type="ECO:0000313" key="2">
    <source>
        <dbReference type="Proteomes" id="UP000494216"/>
    </source>
</evidence>
<sequence length="230" mass="24009">MIGVDSGAGKQYSTIQASDFYSPLANIAALRRTGGPWDANSIKVDSLGNIDGFWAGGKEYDQTFSTVVTVDFDVNPVTINPASCARSVTFELAIADICDSSLPDSAIATDEQVLYWSPIPNFPGVPGAPFGAPTASPNHSVPGNDPNFVPAGPAYSKYDGYVDAAHTVAGDGWGSPATLKVTRVTALPAGCTGNGGLGDDIYIYPSAQQINDELPVWSGPKVGEGTLYWK</sequence>
<dbReference type="EMBL" id="CADCXN010000134">
    <property type="protein sequence ID" value="CAA9893069.1"/>
    <property type="molecule type" value="Genomic_DNA"/>
</dbReference>
<keyword evidence="2" id="KW-1185">Reference proteome</keyword>
<dbReference type="AlphaFoldDB" id="A0A8S0Y780"/>
<organism evidence="1 2">
    <name type="scientific">Candidatus Methylobacter favarea</name>
    <dbReference type="NCBI Taxonomy" id="2707345"/>
    <lineage>
        <taxon>Bacteria</taxon>
        <taxon>Pseudomonadati</taxon>
        <taxon>Pseudomonadota</taxon>
        <taxon>Gammaproteobacteria</taxon>
        <taxon>Methylococcales</taxon>
        <taxon>Methylococcaceae</taxon>
        <taxon>Methylobacter</taxon>
    </lineage>
</organism>
<comment type="caution">
    <text evidence="1">The sequence shown here is derived from an EMBL/GenBank/DDBJ whole genome shotgun (WGS) entry which is preliminary data.</text>
</comment>
<reference evidence="1 2" key="1">
    <citation type="submission" date="2020-02" db="EMBL/GenBank/DDBJ databases">
        <authorList>
            <person name="Hogendoorn C."/>
        </authorList>
    </citation>
    <scope>NUCLEOTIDE SEQUENCE [LARGE SCALE GENOMIC DNA]</scope>
    <source>
        <strain evidence="1">METHB21</strain>
    </source>
</reference>
<accession>A0A8S0Y780</accession>
<evidence type="ECO:0000313" key="1">
    <source>
        <dbReference type="EMBL" id="CAA9893069.1"/>
    </source>
</evidence>
<proteinExistence type="predicted"/>
<protein>
    <submittedName>
        <fullName evidence="1">Uncharacterized protein</fullName>
    </submittedName>
</protein>
<dbReference type="Proteomes" id="UP000494216">
    <property type="component" value="Unassembled WGS sequence"/>
</dbReference>
<gene>
    <name evidence="1" type="ORF">METHB2_990007</name>
</gene>